<keyword evidence="3" id="KW-1185">Reference proteome</keyword>
<evidence type="ECO:0000256" key="1">
    <source>
        <dbReference type="SAM" id="Phobius"/>
    </source>
</evidence>
<name>A0ABV2Y7N9_9ACTN</name>
<dbReference type="RefSeq" id="WP_283968647.1">
    <property type="nucleotide sequence ID" value="NZ_JBEYBN010000093.1"/>
</dbReference>
<evidence type="ECO:0000313" key="2">
    <source>
        <dbReference type="EMBL" id="MEU2272095.1"/>
    </source>
</evidence>
<protein>
    <submittedName>
        <fullName evidence="2">K(+)-transporting ATPase subunit F</fullName>
    </submittedName>
</protein>
<keyword evidence="1" id="KW-0472">Membrane</keyword>
<reference evidence="2 3" key="1">
    <citation type="submission" date="2024-06" db="EMBL/GenBank/DDBJ databases">
        <title>The Natural Products Discovery Center: Release of the First 8490 Sequenced Strains for Exploring Actinobacteria Biosynthetic Diversity.</title>
        <authorList>
            <person name="Kalkreuter E."/>
            <person name="Kautsar S.A."/>
            <person name="Yang D."/>
            <person name="Bader C.D."/>
            <person name="Teijaro C.N."/>
            <person name="Fluegel L."/>
            <person name="Davis C.M."/>
            <person name="Simpson J.R."/>
            <person name="Lauterbach L."/>
            <person name="Steele A.D."/>
            <person name="Gui C."/>
            <person name="Meng S."/>
            <person name="Li G."/>
            <person name="Viehrig K."/>
            <person name="Ye F."/>
            <person name="Su P."/>
            <person name="Kiefer A.F."/>
            <person name="Nichols A."/>
            <person name="Cepeda A.J."/>
            <person name="Yan W."/>
            <person name="Fan B."/>
            <person name="Jiang Y."/>
            <person name="Adhikari A."/>
            <person name="Zheng C.-J."/>
            <person name="Schuster L."/>
            <person name="Cowan T.M."/>
            <person name="Smanski M.J."/>
            <person name="Chevrette M.G."/>
            <person name="De Carvalho L.P.S."/>
            <person name="Shen B."/>
        </authorList>
    </citation>
    <scope>NUCLEOTIDE SEQUENCE [LARGE SCALE GENOMIC DNA]</scope>
    <source>
        <strain evidence="2 3">NPDC019583</strain>
    </source>
</reference>
<evidence type="ECO:0000313" key="3">
    <source>
        <dbReference type="Proteomes" id="UP001550603"/>
    </source>
</evidence>
<keyword evidence="1" id="KW-1133">Transmembrane helix</keyword>
<feature type="transmembrane region" description="Helical" evidence="1">
    <location>
        <begin position="6"/>
        <end position="25"/>
    </location>
</feature>
<dbReference type="InterPro" id="IPR011726">
    <property type="entry name" value="KdpF"/>
</dbReference>
<organism evidence="2 3">
    <name type="scientific">Streptomyces olindensis</name>
    <dbReference type="NCBI Taxonomy" id="358823"/>
    <lineage>
        <taxon>Bacteria</taxon>
        <taxon>Bacillati</taxon>
        <taxon>Actinomycetota</taxon>
        <taxon>Actinomycetes</taxon>
        <taxon>Kitasatosporales</taxon>
        <taxon>Streptomycetaceae</taxon>
        <taxon>Streptomyces</taxon>
    </lineage>
</organism>
<keyword evidence="1" id="KW-0812">Transmembrane</keyword>
<dbReference type="EMBL" id="JBEYBN010000093">
    <property type="protein sequence ID" value="MEU2272095.1"/>
    <property type="molecule type" value="Genomic_DNA"/>
</dbReference>
<proteinExistence type="predicted"/>
<dbReference type="Proteomes" id="UP001550603">
    <property type="component" value="Unassembled WGS sequence"/>
</dbReference>
<dbReference type="NCBIfam" id="TIGR02115">
    <property type="entry name" value="potass_kdpF"/>
    <property type="match status" value="1"/>
</dbReference>
<accession>A0ABV2Y7N9</accession>
<gene>
    <name evidence="2" type="primary">kdpF</name>
    <name evidence="2" type="ORF">ABZ568_37810</name>
</gene>
<comment type="caution">
    <text evidence="2">The sequence shown here is derived from an EMBL/GenBank/DDBJ whole genome shotgun (WGS) entry which is preliminary data.</text>
</comment>
<dbReference type="Pfam" id="PF09604">
    <property type="entry name" value="Potass_KdpF"/>
    <property type="match status" value="1"/>
</dbReference>
<sequence length="29" mass="3151">MTAENVVGLVMAVALLGYLVLALIFPERF</sequence>